<sequence>MTTPAARPDARPDARGGLLRQLFPQGEIFAVADDAELGRAATEHGLAYVPLDRAGDLPAGASVVLLLQHHMISKRIRLAFKHHSVLVVPIASFDGSPGAARYTLEMTLRTDWVRAADRASYWIGKLREGASRVVFGPPEAPGRDAGDTDTMRLVCSLGTALTVDAWPRAVIGPGDWVSVGSCCELSITRRPGQTGADTFSMDGTANASAVLAARDPRCTEAGRERFETARRLRAEMSGFGTVRLEMEDNVLTRATAGGRDFTRELLGATNPDHGLQALELGIGTNLGVLPEVDWPVNSQLNEGAGVMHIGFGDGITGAHMDFVVPESEHHFR</sequence>
<proteinExistence type="predicted"/>
<keyword evidence="3" id="KW-1185">Reference proteome</keyword>
<evidence type="ECO:0000313" key="2">
    <source>
        <dbReference type="EMBL" id="MFC5747685.1"/>
    </source>
</evidence>
<evidence type="ECO:0000259" key="1">
    <source>
        <dbReference type="Pfam" id="PF26231"/>
    </source>
</evidence>
<dbReference type="Pfam" id="PF26231">
    <property type="entry name" value="CgnE_B"/>
    <property type="match status" value="1"/>
</dbReference>
<name>A0ABW0ZWI1_9ACTN</name>
<dbReference type="RefSeq" id="WP_378283304.1">
    <property type="nucleotide sequence ID" value="NZ_JBHSON010000024.1"/>
</dbReference>
<organism evidence="2 3">
    <name type="scientific">Actinomadura rugatobispora</name>
    <dbReference type="NCBI Taxonomy" id="1994"/>
    <lineage>
        <taxon>Bacteria</taxon>
        <taxon>Bacillati</taxon>
        <taxon>Actinomycetota</taxon>
        <taxon>Actinomycetes</taxon>
        <taxon>Streptosporangiales</taxon>
        <taxon>Thermomonosporaceae</taxon>
        <taxon>Actinomadura</taxon>
    </lineage>
</organism>
<comment type="caution">
    <text evidence="2">The sequence shown here is derived from an EMBL/GenBank/DDBJ whole genome shotgun (WGS) entry which is preliminary data.</text>
</comment>
<evidence type="ECO:0000313" key="3">
    <source>
        <dbReference type="Proteomes" id="UP001596074"/>
    </source>
</evidence>
<reference evidence="3" key="1">
    <citation type="journal article" date="2019" name="Int. J. Syst. Evol. Microbiol.">
        <title>The Global Catalogue of Microorganisms (GCM) 10K type strain sequencing project: providing services to taxonomists for standard genome sequencing and annotation.</title>
        <authorList>
            <consortium name="The Broad Institute Genomics Platform"/>
            <consortium name="The Broad Institute Genome Sequencing Center for Infectious Disease"/>
            <person name="Wu L."/>
            <person name="Ma J."/>
        </authorList>
    </citation>
    <scope>NUCLEOTIDE SEQUENCE [LARGE SCALE GENOMIC DNA]</scope>
    <source>
        <strain evidence="3">KCTC 42087</strain>
    </source>
</reference>
<dbReference type="EMBL" id="JBHSON010000024">
    <property type="protein sequence ID" value="MFC5747685.1"/>
    <property type="molecule type" value="Genomic_DNA"/>
</dbReference>
<dbReference type="InterPro" id="IPR058799">
    <property type="entry name" value="CgnE_B"/>
</dbReference>
<gene>
    <name evidence="2" type="ORF">ACFPZN_18820</name>
</gene>
<feature type="domain" description="Crocagin biosynthetic protein CgnE/B" evidence="1">
    <location>
        <begin position="26"/>
        <end position="331"/>
    </location>
</feature>
<accession>A0ABW0ZWI1</accession>
<dbReference type="Proteomes" id="UP001596074">
    <property type="component" value="Unassembled WGS sequence"/>
</dbReference>
<protein>
    <recommendedName>
        <fullName evidence="1">Crocagin biosynthetic protein CgnE/B domain-containing protein</fullName>
    </recommendedName>
</protein>